<keyword evidence="2" id="KW-1185">Reference proteome</keyword>
<dbReference type="EMBL" id="CP009417">
    <property type="protein sequence ID" value="AJD93124.1"/>
    <property type="molecule type" value="Genomic_DNA"/>
</dbReference>
<evidence type="ECO:0000313" key="2">
    <source>
        <dbReference type="Proteomes" id="UP000031449"/>
    </source>
</evidence>
<proteinExistence type="predicted"/>
<dbReference type="OrthoDB" id="9854235at2"/>
<keyword evidence="1" id="KW-0614">Plasmid</keyword>
<reference evidence="1 2" key="1">
    <citation type="submission" date="2014-08" db="EMBL/GenBank/DDBJ databases">
        <title>Complete genome of a marine bacteria Jeotgalibacillus malaysiensis.</title>
        <authorList>
            <person name="Yaakop A.S."/>
            <person name="Chan K.-G."/>
            <person name="Goh K.M."/>
        </authorList>
    </citation>
    <scope>NUCLEOTIDE SEQUENCE [LARGE SCALE GENOMIC DNA]</scope>
    <source>
        <strain evidence="1 2">D5</strain>
        <plasmid evidence="2">Plasmid</plasmid>
    </source>
</reference>
<dbReference type="AlphaFoldDB" id="A0A0B5AYQ1"/>
<dbReference type="KEGG" id="jeo:JMA_38060"/>
<dbReference type="BioCyc" id="JESP1508404:G14D9-13090-MONOMER"/>
<evidence type="ECO:0000313" key="1">
    <source>
        <dbReference type="EMBL" id="AJD93124.1"/>
    </source>
</evidence>
<accession>A0A0B5AYQ1</accession>
<organism evidence="1 2">
    <name type="scientific">Jeotgalibacillus malaysiensis</name>
    <dbReference type="NCBI Taxonomy" id="1508404"/>
    <lineage>
        <taxon>Bacteria</taxon>
        <taxon>Bacillati</taxon>
        <taxon>Bacillota</taxon>
        <taxon>Bacilli</taxon>
        <taxon>Bacillales</taxon>
        <taxon>Caryophanaceae</taxon>
        <taxon>Jeotgalibacillus</taxon>
    </lineage>
</organism>
<sequence>MKTVWTFDDGYHKATVTLRHNRNVSITRESRPDHMEWMDGNGNKIEERNYVVITFPSSKKVDWSKWTRSRQDDWHIGFKRSDSDGMTELLFYDQYTFTWITSLLEDIGIAKVAHLSYPGQKEGYFLPVYADAHGFWQLAYNLLTLLIQSPFIIQAERRYQIEQREREQEKRGASHDQT</sequence>
<name>A0A0B5AYQ1_9BACL</name>
<dbReference type="Proteomes" id="UP000031449">
    <property type="component" value="Plasmid unnamed"/>
</dbReference>
<dbReference type="HOGENOM" id="CLU_1508665_0_0_9"/>
<geneLocation type="plasmid" evidence="2"/>
<gene>
    <name evidence="1" type="ORF">JMA_38060</name>
</gene>
<protein>
    <submittedName>
        <fullName evidence="1">Uncharacterized protein</fullName>
    </submittedName>
</protein>